<dbReference type="STRING" id="4072.A0A2G2ZZ21"/>
<protein>
    <submittedName>
        <fullName evidence="3">Uncharacterized protein</fullName>
    </submittedName>
</protein>
<evidence type="ECO:0000313" key="3">
    <source>
        <dbReference type="EMBL" id="PHT87201.1"/>
    </source>
</evidence>
<accession>A0A2G2ZZ21</accession>
<dbReference type="Gramene" id="PHT87201">
    <property type="protein sequence ID" value="PHT87201"/>
    <property type="gene ID" value="T459_09307"/>
</dbReference>
<keyword evidence="2" id="KW-1133">Transmembrane helix</keyword>
<organism evidence="3 4">
    <name type="scientific">Capsicum annuum</name>
    <name type="common">Capsicum pepper</name>
    <dbReference type="NCBI Taxonomy" id="4072"/>
    <lineage>
        <taxon>Eukaryota</taxon>
        <taxon>Viridiplantae</taxon>
        <taxon>Streptophyta</taxon>
        <taxon>Embryophyta</taxon>
        <taxon>Tracheophyta</taxon>
        <taxon>Spermatophyta</taxon>
        <taxon>Magnoliopsida</taxon>
        <taxon>eudicotyledons</taxon>
        <taxon>Gunneridae</taxon>
        <taxon>Pentapetalae</taxon>
        <taxon>asterids</taxon>
        <taxon>lamiids</taxon>
        <taxon>Solanales</taxon>
        <taxon>Solanaceae</taxon>
        <taxon>Solanoideae</taxon>
        <taxon>Capsiceae</taxon>
        <taxon>Capsicum</taxon>
    </lineage>
</organism>
<reference evidence="3 4" key="1">
    <citation type="journal article" date="2014" name="Nat. Genet.">
        <title>Genome sequence of the hot pepper provides insights into the evolution of pungency in Capsicum species.</title>
        <authorList>
            <person name="Kim S."/>
            <person name="Park M."/>
            <person name="Yeom S.I."/>
            <person name="Kim Y.M."/>
            <person name="Lee J.M."/>
            <person name="Lee H.A."/>
            <person name="Seo E."/>
            <person name="Choi J."/>
            <person name="Cheong K."/>
            <person name="Kim K.T."/>
            <person name="Jung K."/>
            <person name="Lee G.W."/>
            <person name="Oh S.K."/>
            <person name="Bae C."/>
            <person name="Kim S.B."/>
            <person name="Lee H.Y."/>
            <person name="Kim S.Y."/>
            <person name="Kim M.S."/>
            <person name="Kang B.C."/>
            <person name="Jo Y.D."/>
            <person name="Yang H.B."/>
            <person name="Jeong H.J."/>
            <person name="Kang W.H."/>
            <person name="Kwon J.K."/>
            <person name="Shin C."/>
            <person name="Lim J.Y."/>
            <person name="Park J.H."/>
            <person name="Huh J.H."/>
            <person name="Kim J.S."/>
            <person name="Kim B.D."/>
            <person name="Cohen O."/>
            <person name="Paran I."/>
            <person name="Suh M.C."/>
            <person name="Lee S.B."/>
            <person name="Kim Y.K."/>
            <person name="Shin Y."/>
            <person name="Noh S.J."/>
            <person name="Park J."/>
            <person name="Seo Y.S."/>
            <person name="Kwon S.Y."/>
            <person name="Kim H.A."/>
            <person name="Park J.M."/>
            <person name="Kim H.J."/>
            <person name="Choi S.B."/>
            <person name="Bosland P.W."/>
            <person name="Reeves G."/>
            <person name="Jo S.H."/>
            <person name="Lee B.W."/>
            <person name="Cho H.T."/>
            <person name="Choi H.S."/>
            <person name="Lee M.S."/>
            <person name="Yu Y."/>
            <person name="Do Choi Y."/>
            <person name="Park B.S."/>
            <person name="van Deynze A."/>
            <person name="Ashrafi H."/>
            <person name="Hill T."/>
            <person name="Kim W.T."/>
            <person name="Pai H.S."/>
            <person name="Ahn H.K."/>
            <person name="Yeam I."/>
            <person name="Giovannoni J.J."/>
            <person name="Rose J.K."/>
            <person name="Sorensen I."/>
            <person name="Lee S.J."/>
            <person name="Kim R.W."/>
            <person name="Choi I.Y."/>
            <person name="Choi B.S."/>
            <person name="Lim J.S."/>
            <person name="Lee Y.H."/>
            <person name="Choi D."/>
        </authorList>
    </citation>
    <scope>NUCLEOTIDE SEQUENCE [LARGE SCALE GENOMIC DNA]</scope>
    <source>
        <strain evidence="4">cv. CM334</strain>
    </source>
</reference>
<comment type="caution">
    <text evidence="3">The sequence shown here is derived from an EMBL/GenBank/DDBJ whole genome shotgun (WGS) entry which is preliminary data.</text>
</comment>
<reference evidence="3 4" key="2">
    <citation type="journal article" date="2017" name="Genome Biol.">
        <title>New reference genome sequences of hot pepper reveal the massive evolution of plant disease-resistance genes by retroduplication.</title>
        <authorList>
            <person name="Kim S."/>
            <person name="Park J."/>
            <person name="Yeom S.I."/>
            <person name="Kim Y.M."/>
            <person name="Seo E."/>
            <person name="Kim K.T."/>
            <person name="Kim M.S."/>
            <person name="Lee J.M."/>
            <person name="Cheong K."/>
            <person name="Shin H.S."/>
            <person name="Kim S.B."/>
            <person name="Han K."/>
            <person name="Lee J."/>
            <person name="Park M."/>
            <person name="Lee H.A."/>
            <person name="Lee H.Y."/>
            <person name="Lee Y."/>
            <person name="Oh S."/>
            <person name="Lee J.H."/>
            <person name="Choi E."/>
            <person name="Choi E."/>
            <person name="Lee S.E."/>
            <person name="Jeon J."/>
            <person name="Kim H."/>
            <person name="Choi G."/>
            <person name="Song H."/>
            <person name="Lee J."/>
            <person name="Lee S.C."/>
            <person name="Kwon J.K."/>
            <person name="Lee H.Y."/>
            <person name="Koo N."/>
            <person name="Hong Y."/>
            <person name="Kim R.W."/>
            <person name="Kang W.H."/>
            <person name="Huh J.H."/>
            <person name="Kang B.C."/>
            <person name="Yang T.J."/>
            <person name="Lee Y.H."/>
            <person name="Bennetzen J.L."/>
            <person name="Choi D."/>
        </authorList>
    </citation>
    <scope>NUCLEOTIDE SEQUENCE [LARGE SCALE GENOMIC DNA]</scope>
    <source>
        <strain evidence="4">cv. CM334</strain>
    </source>
</reference>
<keyword evidence="2" id="KW-0812">Transmembrane</keyword>
<evidence type="ECO:0000313" key="4">
    <source>
        <dbReference type="Proteomes" id="UP000222542"/>
    </source>
</evidence>
<dbReference type="GO" id="GO:0055085">
    <property type="term" value="P:transmembrane transport"/>
    <property type="evidence" value="ECO:0000318"/>
    <property type="project" value="GO_Central"/>
</dbReference>
<dbReference type="GO" id="GO:0015293">
    <property type="term" value="F:symporter activity"/>
    <property type="evidence" value="ECO:0007669"/>
    <property type="project" value="InterPro"/>
</dbReference>
<dbReference type="AlphaFoldDB" id="A0A2G2ZZ21"/>
<gene>
    <name evidence="3" type="ORF">T459_09307</name>
</gene>
<comment type="similarity">
    <text evidence="1">Belongs to the major facilitator superfamily.</text>
</comment>
<name>A0A2G2ZZ21_CAPAN</name>
<feature type="transmembrane region" description="Helical" evidence="2">
    <location>
        <begin position="41"/>
        <end position="62"/>
    </location>
</feature>
<keyword evidence="2" id="KW-0472">Membrane</keyword>
<feature type="transmembrane region" description="Helical" evidence="2">
    <location>
        <begin position="82"/>
        <end position="109"/>
    </location>
</feature>
<feature type="transmembrane region" description="Helical" evidence="2">
    <location>
        <begin position="12"/>
        <end position="32"/>
    </location>
</feature>
<keyword evidence="4" id="KW-1185">Reference proteome</keyword>
<sequence length="197" mass="22985">MTDLVALIQQWVVMHEWWSLVILVVLSPLLVLQERWSLETLVALVLILEISWYLLHLFWLKLETHVKGYVRISWMYWFKKILYHQVGLVYVLTKLVTNVSQAFLDFYVINDLQMRLSSKALIVGSMASTSIRNSIPSLSNSNFEIFDGKDFPRWRGKMKFFLRRLKLAYVLEGSFPNAPSSKVASDEATLIKEQISK</sequence>
<proteinExistence type="inferred from homology"/>
<dbReference type="PANTHER" id="PTHR11328">
    <property type="entry name" value="MAJOR FACILITATOR SUPERFAMILY DOMAIN-CONTAINING PROTEIN"/>
    <property type="match status" value="1"/>
</dbReference>
<evidence type="ECO:0000256" key="2">
    <source>
        <dbReference type="SAM" id="Phobius"/>
    </source>
</evidence>
<evidence type="ECO:0000256" key="1">
    <source>
        <dbReference type="ARBA" id="ARBA00008335"/>
    </source>
</evidence>
<dbReference type="PANTHER" id="PTHR11328:SF28">
    <property type="entry name" value="MAJOR FACILITATOR SUPERFAMILY DOMAIN-CONTAINING PROTEIN 12"/>
    <property type="match status" value="1"/>
</dbReference>
<dbReference type="GO" id="GO:0005886">
    <property type="term" value="C:plasma membrane"/>
    <property type="evidence" value="ECO:0000318"/>
    <property type="project" value="GO_Central"/>
</dbReference>
<dbReference type="EMBL" id="AYRZ02000003">
    <property type="protein sequence ID" value="PHT87201.1"/>
    <property type="molecule type" value="Genomic_DNA"/>
</dbReference>
<dbReference type="InterPro" id="IPR039672">
    <property type="entry name" value="MFS_2"/>
</dbReference>
<dbReference type="Proteomes" id="UP000222542">
    <property type="component" value="Unassembled WGS sequence"/>
</dbReference>
<dbReference type="GO" id="GO:0008643">
    <property type="term" value="P:carbohydrate transport"/>
    <property type="evidence" value="ECO:0007669"/>
    <property type="project" value="InterPro"/>
</dbReference>